<dbReference type="InterPro" id="IPR036312">
    <property type="entry name" value="Bifun_inhib/LTP/seed_sf"/>
</dbReference>
<evidence type="ECO:0000256" key="9">
    <source>
        <dbReference type="SAM" id="SignalP"/>
    </source>
</evidence>
<feature type="chain" id="PRO_5029613302" description="Bifunctional inhibitor/plant lipid transfer protein/seed storage helical domain-containing protein" evidence="9">
    <location>
        <begin position="29"/>
        <end position="176"/>
    </location>
</feature>
<evidence type="ECO:0000313" key="12">
    <source>
        <dbReference type="Proteomes" id="UP000541444"/>
    </source>
</evidence>
<sequence>MGIKSGIAATTTSVAMVFMLLAYSSVSAQEAPAPAPEAGLDCMTPLVNMSDCLTFVEAGSKLKTPDKGCCPAFAGLVESAPICLCQLLGNSNSFGITLDMNKALSLPTVCKVQTPPVSLCPAGVPAGSPMASESPSPSLAPEGTSIPKSFSTIVGGSPLLLVLGLFSSVVVAEFIF</sequence>
<keyword evidence="12" id="KW-1185">Reference proteome</keyword>
<dbReference type="GO" id="GO:0098552">
    <property type="term" value="C:side of membrane"/>
    <property type="evidence" value="ECO:0007669"/>
    <property type="project" value="UniProtKB-KW"/>
</dbReference>
<dbReference type="OrthoDB" id="785314at2759"/>
<feature type="domain" description="Bifunctional inhibitor/plant lipid transfer protein/seed storage helical" evidence="10">
    <location>
        <begin position="42"/>
        <end position="120"/>
    </location>
</feature>
<evidence type="ECO:0000256" key="7">
    <source>
        <dbReference type="ARBA" id="ARBA00023288"/>
    </source>
</evidence>
<feature type="transmembrane region" description="Helical" evidence="8">
    <location>
        <begin position="153"/>
        <end position="175"/>
    </location>
</feature>
<keyword evidence="3" id="KW-0336">GPI-anchor</keyword>
<comment type="subcellular location">
    <subcellularLocation>
        <location evidence="1">Cell membrane</location>
        <topology evidence="1">Lipid-anchor</topology>
        <topology evidence="1">GPI-anchor</topology>
    </subcellularLocation>
</comment>
<evidence type="ECO:0000256" key="5">
    <source>
        <dbReference type="ARBA" id="ARBA00023157"/>
    </source>
</evidence>
<dbReference type="Proteomes" id="UP000541444">
    <property type="component" value="Unassembled WGS sequence"/>
</dbReference>
<keyword evidence="6" id="KW-0325">Glycoprotein</keyword>
<evidence type="ECO:0000256" key="6">
    <source>
        <dbReference type="ARBA" id="ARBA00023180"/>
    </source>
</evidence>
<name>A0A7J7LVB8_9MAGN</name>
<gene>
    <name evidence="11" type="ORF">GIB67_037798</name>
</gene>
<dbReference type="SMART" id="SM00499">
    <property type="entry name" value="AAI"/>
    <property type="match status" value="1"/>
</dbReference>
<evidence type="ECO:0000256" key="8">
    <source>
        <dbReference type="SAM" id="Phobius"/>
    </source>
</evidence>
<evidence type="ECO:0000256" key="1">
    <source>
        <dbReference type="ARBA" id="ARBA00004609"/>
    </source>
</evidence>
<evidence type="ECO:0000256" key="4">
    <source>
        <dbReference type="ARBA" id="ARBA00022729"/>
    </source>
</evidence>
<protein>
    <recommendedName>
        <fullName evidence="10">Bifunctional inhibitor/plant lipid transfer protein/seed storage helical domain-containing protein</fullName>
    </recommendedName>
</protein>
<keyword evidence="8" id="KW-0812">Transmembrane</keyword>
<keyword evidence="8" id="KW-0472">Membrane</keyword>
<evidence type="ECO:0000256" key="2">
    <source>
        <dbReference type="ARBA" id="ARBA00009748"/>
    </source>
</evidence>
<dbReference type="EMBL" id="JACGCM010001976">
    <property type="protein sequence ID" value="KAF6146498.1"/>
    <property type="molecule type" value="Genomic_DNA"/>
</dbReference>
<keyword evidence="7" id="KW-0449">Lipoprotein</keyword>
<dbReference type="FunFam" id="1.10.110.10:FF:000001">
    <property type="entry name" value="Bifunctional inhibitor/lipid-transfer protein/seed storage 2S albumin superfamily protein"/>
    <property type="match status" value="1"/>
</dbReference>
<keyword evidence="4 9" id="KW-0732">Signal</keyword>
<dbReference type="InterPro" id="IPR043325">
    <property type="entry name" value="LTSS"/>
</dbReference>
<dbReference type="InterPro" id="IPR016140">
    <property type="entry name" value="Bifunc_inhib/LTP/seed_store"/>
</dbReference>
<comment type="similarity">
    <text evidence="2">Belongs to the plant LTP family.</text>
</comment>
<dbReference type="PANTHER" id="PTHR33044">
    <property type="entry name" value="BIFUNCTIONAL INHIBITOR/LIPID-TRANSFER PROTEIN/SEED STORAGE 2S ALBUMIN SUPERFAMILY PROTEIN-RELATED"/>
    <property type="match status" value="1"/>
</dbReference>
<evidence type="ECO:0000313" key="11">
    <source>
        <dbReference type="EMBL" id="KAF6146498.1"/>
    </source>
</evidence>
<evidence type="ECO:0000259" key="10">
    <source>
        <dbReference type="SMART" id="SM00499"/>
    </source>
</evidence>
<dbReference type="Pfam" id="PF14368">
    <property type="entry name" value="LTP_2"/>
    <property type="match status" value="1"/>
</dbReference>
<dbReference type="CDD" id="cd00010">
    <property type="entry name" value="AAI_LTSS"/>
    <property type="match status" value="1"/>
</dbReference>
<dbReference type="GO" id="GO:0005886">
    <property type="term" value="C:plasma membrane"/>
    <property type="evidence" value="ECO:0007669"/>
    <property type="project" value="UniProtKB-SubCell"/>
</dbReference>
<comment type="caution">
    <text evidence="11">The sequence shown here is derived from an EMBL/GenBank/DDBJ whole genome shotgun (WGS) entry which is preliminary data.</text>
</comment>
<reference evidence="11 12" key="1">
    <citation type="journal article" date="2020" name="IScience">
        <title>Genome Sequencing of the Endangered Kingdonia uniflora (Circaeasteraceae, Ranunculales) Reveals Potential Mechanisms of Evolutionary Specialization.</title>
        <authorList>
            <person name="Sun Y."/>
            <person name="Deng T."/>
            <person name="Zhang A."/>
            <person name="Moore M.J."/>
            <person name="Landis J.B."/>
            <person name="Lin N."/>
            <person name="Zhang H."/>
            <person name="Zhang X."/>
            <person name="Huang J."/>
            <person name="Zhang X."/>
            <person name="Sun H."/>
            <person name="Wang H."/>
        </authorList>
    </citation>
    <scope>NUCLEOTIDE SEQUENCE [LARGE SCALE GENOMIC DNA]</scope>
    <source>
        <strain evidence="11">TB1705</strain>
        <tissue evidence="11">Leaf</tissue>
    </source>
</reference>
<proteinExistence type="inferred from homology"/>
<dbReference type="Gene3D" id="1.10.110.10">
    <property type="entry name" value="Plant lipid-transfer and hydrophobic proteins"/>
    <property type="match status" value="1"/>
</dbReference>
<keyword evidence="5" id="KW-1015">Disulfide bond</keyword>
<feature type="signal peptide" evidence="9">
    <location>
        <begin position="1"/>
        <end position="28"/>
    </location>
</feature>
<organism evidence="11 12">
    <name type="scientific">Kingdonia uniflora</name>
    <dbReference type="NCBI Taxonomy" id="39325"/>
    <lineage>
        <taxon>Eukaryota</taxon>
        <taxon>Viridiplantae</taxon>
        <taxon>Streptophyta</taxon>
        <taxon>Embryophyta</taxon>
        <taxon>Tracheophyta</taxon>
        <taxon>Spermatophyta</taxon>
        <taxon>Magnoliopsida</taxon>
        <taxon>Ranunculales</taxon>
        <taxon>Circaeasteraceae</taxon>
        <taxon>Kingdonia</taxon>
    </lineage>
</organism>
<dbReference type="AlphaFoldDB" id="A0A7J7LVB8"/>
<dbReference type="SUPFAM" id="SSF47699">
    <property type="entry name" value="Bifunctional inhibitor/lipid-transfer protein/seed storage 2S albumin"/>
    <property type="match status" value="1"/>
</dbReference>
<accession>A0A7J7LVB8</accession>
<evidence type="ECO:0000256" key="3">
    <source>
        <dbReference type="ARBA" id="ARBA00022622"/>
    </source>
</evidence>
<keyword evidence="8" id="KW-1133">Transmembrane helix</keyword>